<proteinExistence type="predicted"/>
<gene>
    <name evidence="1" type="ORF">HMPREF3185_00785</name>
</gene>
<dbReference type="PATRIC" id="fig|322095.3.peg.774"/>
<dbReference type="EMBL" id="LSDK01000055">
    <property type="protein sequence ID" value="KXB76846.1"/>
    <property type="molecule type" value="Genomic_DNA"/>
</dbReference>
<evidence type="ECO:0000313" key="1">
    <source>
        <dbReference type="EMBL" id="KXB76846.1"/>
    </source>
</evidence>
<dbReference type="STRING" id="322095.HMPREF3185_00785"/>
<dbReference type="AlphaFoldDB" id="A0A134BA67"/>
<keyword evidence="2" id="KW-1185">Reference proteome</keyword>
<dbReference type="Proteomes" id="UP000070224">
    <property type="component" value="Unassembled WGS sequence"/>
</dbReference>
<comment type="caution">
    <text evidence="1">The sequence shown here is derived from an EMBL/GenBank/DDBJ whole genome shotgun (WGS) entry which is preliminary data.</text>
</comment>
<evidence type="ECO:0000313" key="2">
    <source>
        <dbReference type="Proteomes" id="UP000070224"/>
    </source>
</evidence>
<protein>
    <submittedName>
        <fullName evidence="1">Uncharacterized protein</fullName>
    </submittedName>
</protein>
<sequence>MALPFSFIKAIDQLEGGASGPRQMYAFIHRVTHIRREKLSTTSTAR</sequence>
<organism evidence="1 2">
    <name type="scientific">Porphyromonas somerae</name>
    <dbReference type="NCBI Taxonomy" id="322095"/>
    <lineage>
        <taxon>Bacteria</taxon>
        <taxon>Pseudomonadati</taxon>
        <taxon>Bacteroidota</taxon>
        <taxon>Bacteroidia</taxon>
        <taxon>Bacteroidales</taxon>
        <taxon>Porphyromonadaceae</taxon>
        <taxon>Porphyromonas</taxon>
    </lineage>
</organism>
<reference evidence="2" key="1">
    <citation type="submission" date="2016-01" db="EMBL/GenBank/DDBJ databases">
        <authorList>
            <person name="Mitreva M."/>
            <person name="Pepin K.H."/>
            <person name="Mihindukulasuriya K.A."/>
            <person name="Fulton R."/>
            <person name="Fronick C."/>
            <person name="O'Laughlin M."/>
            <person name="Miner T."/>
            <person name="Herter B."/>
            <person name="Rosa B.A."/>
            <person name="Cordes M."/>
            <person name="Tomlinson C."/>
            <person name="Wollam A."/>
            <person name="Palsikar V.B."/>
            <person name="Mardis E.R."/>
            <person name="Wilson R.K."/>
        </authorList>
    </citation>
    <scope>NUCLEOTIDE SEQUENCE [LARGE SCALE GENOMIC DNA]</scope>
    <source>
        <strain evidence="2">KA00683</strain>
    </source>
</reference>
<accession>A0A134BA67</accession>
<name>A0A134BA67_9PORP</name>